<dbReference type="PANTHER" id="PTHR10159">
    <property type="entry name" value="DUAL SPECIFICITY PROTEIN PHOSPHATASE"/>
    <property type="match status" value="1"/>
</dbReference>
<comment type="caution">
    <text evidence="7">The sequence shown here is derived from an EMBL/GenBank/DDBJ whole genome shotgun (WGS) entry which is preliminary data.</text>
</comment>
<dbReference type="InterPro" id="IPR000387">
    <property type="entry name" value="Tyr_Pase_dom"/>
</dbReference>
<dbReference type="PANTHER" id="PTHR10159:SF519">
    <property type="entry name" value="DUAL SPECIFICITY PROTEIN PHOSPHATASE MPK3"/>
    <property type="match status" value="1"/>
</dbReference>
<evidence type="ECO:0000313" key="8">
    <source>
        <dbReference type="Proteomes" id="UP000692954"/>
    </source>
</evidence>
<dbReference type="GO" id="GO:0005737">
    <property type="term" value="C:cytoplasm"/>
    <property type="evidence" value="ECO:0007669"/>
    <property type="project" value="TreeGrafter"/>
</dbReference>
<feature type="domain" description="Tyrosine-protein phosphatase" evidence="5">
    <location>
        <begin position="26"/>
        <end position="168"/>
    </location>
</feature>
<dbReference type="OrthoDB" id="2017893at2759"/>
<dbReference type="InterPro" id="IPR000340">
    <property type="entry name" value="Dual-sp_phosphatase_cat-dom"/>
</dbReference>
<sequence>MYQQSPEKLKQMQSYGRNMDDMTCIIDCGYLGSLFLGNIESASDIGQLKKHKITSILSICVTKIPFTVSSQMKQYQHIILEDSENENIYRYFNSSFEFIEKGRQSGNVLVHCMAGISRSAALIAAYLMKKHKMTSKEALQQLERKRWQVYPNDGFVKQLLQYEKELNYQQQDLSNDWIGKIIKTSTSDTIVNNISKHHHRESSTNEYQKIRKKYIDDQKPINQQQKSTEYQLQQQRKTQFELLNNGIDIQIKRLQQFSDGKRLMSAKESKQNFNFQNQDKKRALMDAINNFSKNQTVNKDIYYETTMYVPKKLEFSSKFQPATTRNQVSSNNEFTFTINQQQKLETLLNQFSQKTKQQYK</sequence>
<dbReference type="PROSITE" id="PS00383">
    <property type="entry name" value="TYR_PHOSPHATASE_1"/>
    <property type="match status" value="1"/>
</dbReference>
<dbReference type="AlphaFoldDB" id="A0A8S1LBL0"/>
<evidence type="ECO:0000256" key="2">
    <source>
        <dbReference type="ARBA" id="ARBA00013064"/>
    </source>
</evidence>
<organism evidence="7 8">
    <name type="scientific">Paramecium sonneborni</name>
    <dbReference type="NCBI Taxonomy" id="65129"/>
    <lineage>
        <taxon>Eukaryota</taxon>
        <taxon>Sar</taxon>
        <taxon>Alveolata</taxon>
        <taxon>Ciliophora</taxon>
        <taxon>Intramacronucleata</taxon>
        <taxon>Oligohymenophorea</taxon>
        <taxon>Peniculida</taxon>
        <taxon>Parameciidae</taxon>
        <taxon>Paramecium</taxon>
    </lineage>
</organism>
<feature type="domain" description="Tyrosine specific protein phosphatases" evidence="6">
    <location>
        <begin position="86"/>
        <end position="146"/>
    </location>
</feature>
<proteinExistence type="inferred from homology"/>
<evidence type="ECO:0000256" key="1">
    <source>
        <dbReference type="ARBA" id="ARBA00008601"/>
    </source>
</evidence>
<comment type="similarity">
    <text evidence="1">Belongs to the protein-tyrosine phosphatase family. Non-receptor class dual specificity subfamily.</text>
</comment>
<gene>
    <name evidence="7" type="ORF">PSON_ATCC_30995.1.T0140262</name>
</gene>
<evidence type="ECO:0000256" key="3">
    <source>
        <dbReference type="ARBA" id="ARBA00022801"/>
    </source>
</evidence>
<dbReference type="FunFam" id="3.90.190.10:FF:000134">
    <property type="entry name" value="Uncharacterized protein"/>
    <property type="match status" value="1"/>
</dbReference>
<dbReference type="CDD" id="cd14498">
    <property type="entry name" value="DSP"/>
    <property type="match status" value="1"/>
</dbReference>
<dbReference type="EC" id="3.1.3.48" evidence="2"/>
<reference evidence="7" key="1">
    <citation type="submission" date="2021-01" db="EMBL/GenBank/DDBJ databases">
        <authorList>
            <consortium name="Genoscope - CEA"/>
            <person name="William W."/>
        </authorList>
    </citation>
    <scope>NUCLEOTIDE SEQUENCE</scope>
</reference>
<dbReference type="SMART" id="SM00195">
    <property type="entry name" value="DSPc"/>
    <property type="match status" value="1"/>
</dbReference>
<keyword evidence="3" id="KW-0378">Hydrolase</keyword>
<accession>A0A8S1LBL0</accession>
<dbReference type="GO" id="GO:0043409">
    <property type="term" value="P:negative regulation of MAPK cascade"/>
    <property type="evidence" value="ECO:0007669"/>
    <property type="project" value="TreeGrafter"/>
</dbReference>
<evidence type="ECO:0000313" key="7">
    <source>
        <dbReference type="EMBL" id="CAD8060394.1"/>
    </source>
</evidence>
<dbReference type="Proteomes" id="UP000692954">
    <property type="component" value="Unassembled WGS sequence"/>
</dbReference>
<evidence type="ECO:0000259" key="6">
    <source>
        <dbReference type="PROSITE" id="PS50056"/>
    </source>
</evidence>
<dbReference type="EMBL" id="CAJJDN010000014">
    <property type="protein sequence ID" value="CAD8060394.1"/>
    <property type="molecule type" value="Genomic_DNA"/>
</dbReference>
<dbReference type="SMART" id="SM00404">
    <property type="entry name" value="PTPc_motif"/>
    <property type="match status" value="1"/>
</dbReference>
<dbReference type="InterPro" id="IPR003595">
    <property type="entry name" value="Tyr_Pase_cat"/>
</dbReference>
<dbReference type="Pfam" id="PF00782">
    <property type="entry name" value="DSPc"/>
    <property type="match status" value="1"/>
</dbReference>
<dbReference type="PROSITE" id="PS50054">
    <property type="entry name" value="TYR_PHOSPHATASE_DUAL"/>
    <property type="match status" value="1"/>
</dbReference>
<dbReference type="InterPro" id="IPR020422">
    <property type="entry name" value="TYR_PHOSPHATASE_DUAL_dom"/>
</dbReference>
<dbReference type="GO" id="GO:0033550">
    <property type="term" value="F:MAP kinase tyrosine phosphatase activity"/>
    <property type="evidence" value="ECO:0007669"/>
    <property type="project" value="TreeGrafter"/>
</dbReference>
<name>A0A8S1LBL0_9CILI</name>
<dbReference type="PROSITE" id="PS50056">
    <property type="entry name" value="TYR_PHOSPHATASE_2"/>
    <property type="match status" value="1"/>
</dbReference>
<evidence type="ECO:0000256" key="4">
    <source>
        <dbReference type="ARBA" id="ARBA00022912"/>
    </source>
</evidence>
<keyword evidence="8" id="KW-1185">Reference proteome</keyword>
<keyword evidence="4" id="KW-0904">Protein phosphatase</keyword>
<dbReference type="GO" id="GO:0017017">
    <property type="term" value="F:MAP kinase tyrosine/serine/threonine phosphatase activity"/>
    <property type="evidence" value="ECO:0007669"/>
    <property type="project" value="TreeGrafter"/>
</dbReference>
<evidence type="ECO:0000259" key="5">
    <source>
        <dbReference type="PROSITE" id="PS50054"/>
    </source>
</evidence>
<protein>
    <recommendedName>
        <fullName evidence="2">protein-tyrosine-phosphatase</fullName>
        <ecNumber evidence="2">3.1.3.48</ecNumber>
    </recommendedName>
</protein>
<dbReference type="GO" id="GO:0008330">
    <property type="term" value="F:protein tyrosine/threonine phosphatase activity"/>
    <property type="evidence" value="ECO:0007669"/>
    <property type="project" value="TreeGrafter"/>
</dbReference>
<dbReference type="InterPro" id="IPR016130">
    <property type="entry name" value="Tyr_Pase_AS"/>
</dbReference>